<evidence type="ECO:0000313" key="1">
    <source>
        <dbReference type="EMBL" id="ORE01051.1"/>
    </source>
</evidence>
<protein>
    <submittedName>
        <fullName evidence="1">Uncharacterized protein</fullName>
    </submittedName>
</protein>
<dbReference type="EMBL" id="KV922192">
    <property type="protein sequence ID" value="ORE01051.1"/>
    <property type="molecule type" value="Genomic_DNA"/>
</dbReference>
<dbReference type="Proteomes" id="UP000242414">
    <property type="component" value="Unassembled WGS sequence"/>
</dbReference>
<reference evidence="1" key="1">
    <citation type="journal article" date="2016" name="Proc. Natl. Acad. Sci. U.S.A.">
        <title>Lipid metabolic changes in an early divergent fungus govern the establishment of a mutualistic symbiosis with endobacteria.</title>
        <authorList>
            <person name="Lastovetsky O.A."/>
            <person name="Gaspar M.L."/>
            <person name="Mondo S.J."/>
            <person name="LaButti K.M."/>
            <person name="Sandor L."/>
            <person name="Grigoriev I.V."/>
            <person name="Henry S.A."/>
            <person name="Pawlowska T.E."/>
        </authorList>
    </citation>
    <scope>NUCLEOTIDE SEQUENCE [LARGE SCALE GENOMIC DNA]</scope>
    <source>
        <strain evidence="1">ATCC 52814</strain>
    </source>
</reference>
<name>A0A1X0QMU6_RHIZD</name>
<proteinExistence type="predicted"/>
<dbReference type="AlphaFoldDB" id="A0A1X0QMU6"/>
<gene>
    <name evidence="1" type="ORF">BCV72DRAFT_282870</name>
</gene>
<dbReference type="VEuPathDB" id="FungiDB:BCV72DRAFT_282870"/>
<sequence>MAKNIAREQAICIFFCHKYTESNVKKLLKRMETFEDVDICYDNDPLQPILLCNEKIDSEPLKYKRYSTSSFLIENSLIKQ</sequence>
<accession>A0A1X0QMU6</accession>
<organism evidence="1">
    <name type="scientific">Rhizopus microsporus var. microsporus</name>
    <dbReference type="NCBI Taxonomy" id="86635"/>
    <lineage>
        <taxon>Eukaryota</taxon>
        <taxon>Fungi</taxon>
        <taxon>Fungi incertae sedis</taxon>
        <taxon>Mucoromycota</taxon>
        <taxon>Mucoromycotina</taxon>
        <taxon>Mucoromycetes</taxon>
        <taxon>Mucorales</taxon>
        <taxon>Mucorineae</taxon>
        <taxon>Rhizopodaceae</taxon>
        <taxon>Rhizopus</taxon>
    </lineage>
</organism>
<dbReference type="OrthoDB" id="2288259at2759"/>